<evidence type="ECO:0000256" key="2">
    <source>
        <dbReference type="RuleBase" id="RU004021"/>
    </source>
</evidence>
<gene>
    <name evidence="4" type="ORF">O0S09_01300</name>
</gene>
<organism evidence="4 5">
    <name type="scientific">Methanocorpusculum vombati</name>
    <dbReference type="NCBI Taxonomy" id="3002864"/>
    <lineage>
        <taxon>Archaea</taxon>
        <taxon>Methanobacteriati</taxon>
        <taxon>Methanobacteriota</taxon>
        <taxon>Stenosarchaea group</taxon>
        <taxon>Methanomicrobia</taxon>
        <taxon>Methanomicrobiales</taxon>
        <taxon>Methanocorpusculaceae</taxon>
        <taxon>Methanocorpusculum</taxon>
    </lineage>
</organism>
<evidence type="ECO:0000259" key="3">
    <source>
        <dbReference type="Pfam" id="PF00148"/>
    </source>
</evidence>
<sequence length="339" mass="35773">MAGCTLTGALSVACFIPGAVAVVHAPQGCVHQTFSMLHAMANDHDIWTVPEIIVSGISDREVIFGGEECLSDALTRAAARCPDLIVVVTSCVPETIGDDCGAVCARHPYADRIVYVPTSGFLGGSAKDGESAVLAALADRAPAAEPVPGTVALVGEKNLESEADQNYAEVERLLARLGLRVTVRFCRNCDCATLMRLGTAACFILRDERAADAGKRIGERFGRPVLPEFPRGLSGCLSFLRAAGEACGVAEEKISAAVAEEQAFQDAMLGRFAGLCGKAVFLGAEPFAGTAAVARETVARLGMQERADGFLIRLPFYLPVGTAGVEKMLYLWRRAVHNG</sequence>
<dbReference type="PROSITE" id="PS00699">
    <property type="entry name" value="NITROGENASE_1_1"/>
    <property type="match status" value="1"/>
</dbReference>
<feature type="domain" description="Nitrogenase/oxidoreductase component 1" evidence="3">
    <location>
        <begin position="4"/>
        <end position="303"/>
    </location>
</feature>
<evidence type="ECO:0000313" key="4">
    <source>
        <dbReference type="EMBL" id="MCZ0861893.1"/>
    </source>
</evidence>
<dbReference type="PANTHER" id="PTHR42956">
    <property type="entry name" value="NITROGENASE IRON-MOLYBDENUM COFACTOR BIOSYNTHESIS PROTEIN NIFE"/>
    <property type="match status" value="1"/>
</dbReference>
<dbReference type="SUPFAM" id="SSF53807">
    <property type="entry name" value="Helical backbone' metal receptor"/>
    <property type="match status" value="1"/>
</dbReference>
<comment type="similarity">
    <text evidence="2">Belongs to the NifD/NifK/NifE/NifN family.</text>
</comment>
<reference evidence="4" key="1">
    <citation type="submission" date="2022-12" db="EMBL/GenBank/DDBJ databases">
        <title>Isolation and characterisation of novel Methanocorpusculum spp. from native Australian herbivores indicates the genus is ancestrally host-associated.</title>
        <authorList>
            <person name="Volmer J.G."/>
            <person name="Soo R.M."/>
            <person name="Evans P.N."/>
            <person name="Hoedt E.C."/>
            <person name="Astorga Alsina A.L."/>
            <person name="Woodcroft B.J."/>
            <person name="Tyson G.W."/>
            <person name="Hugenholtz P."/>
            <person name="Morrison M."/>
        </authorList>
    </citation>
    <scope>NUCLEOTIDE SEQUENCE</scope>
    <source>
        <strain evidence="4">CW153</strain>
    </source>
</reference>
<dbReference type="Proteomes" id="UP001141336">
    <property type="component" value="Unassembled WGS sequence"/>
</dbReference>
<dbReference type="EMBL" id="JAPTGC010000001">
    <property type="protein sequence ID" value="MCZ0861893.1"/>
    <property type="molecule type" value="Genomic_DNA"/>
</dbReference>
<dbReference type="PANTHER" id="PTHR42956:SF1">
    <property type="entry name" value="NITROGENASE IRON-MOLYBDENUM COFACTOR BIOSYNTHESIS PROTEIN NIFE"/>
    <property type="match status" value="1"/>
</dbReference>
<accession>A0ABT4IJI2</accession>
<dbReference type="InterPro" id="IPR049939">
    <property type="entry name" value="NifE-like"/>
</dbReference>
<protein>
    <submittedName>
        <fullName evidence="4">Oxidoreductase</fullName>
    </submittedName>
</protein>
<keyword evidence="5" id="KW-1185">Reference proteome</keyword>
<dbReference type="InterPro" id="IPR000510">
    <property type="entry name" value="Nase/OxRdtase_comp1"/>
</dbReference>
<proteinExistence type="inferred from homology"/>
<dbReference type="Pfam" id="PF00148">
    <property type="entry name" value="Oxidored_nitro"/>
    <property type="match status" value="1"/>
</dbReference>
<comment type="caution">
    <text evidence="4">The sequence shown here is derived from an EMBL/GenBank/DDBJ whole genome shotgun (WGS) entry which is preliminary data.</text>
</comment>
<name>A0ABT4IJI2_9EURY</name>
<dbReference type="InterPro" id="IPR000318">
    <property type="entry name" value="Nase_comp1_CS"/>
</dbReference>
<evidence type="ECO:0000313" key="5">
    <source>
        <dbReference type="Proteomes" id="UP001141336"/>
    </source>
</evidence>
<dbReference type="Gene3D" id="3.40.50.1980">
    <property type="entry name" value="Nitrogenase molybdenum iron protein domain"/>
    <property type="match status" value="2"/>
</dbReference>
<keyword evidence="1 2" id="KW-0535">Nitrogen fixation</keyword>
<evidence type="ECO:0000256" key="1">
    <source>
        <dbReference type="ARBA" id="ARBA00023231"/>
    </source>
</evidence>
<dbReference type="RefSeq" id="WP_268922083.1">
    <property type="nucleotide sequence ID" value="NZ_JAPTGC010000001.1"/>
</dbReference>